<dbReference type="EMBL" id="KN837305">
    <property type="protein sequence ID" value="KIJ28482.1"/>
    <property type="molecule type" value="Genomic_DNA"/>
</dbReference>
<dbReference type="Gene3D" id="3.30.450.20">
    <property type="entry name" value="PAS domain"/>
    <property type="match status" value="1"/>
</dbReference>
<protein>
    <recommendedName>
        <fullName evidence="1">PAS domain-containing protein</fullName>
    </recommendedName>
</protein>
<proteinExistence type="predicted"/>
<dbReference type="HOGENOM" id="CLU_2009483_0_0_1"/>
<dbReference type="SMART" id="SM00091">
    <property type="entry name" value="PAS"/>
    <property type="match status" value="1"/>
</dbReference>
<dbReference type="CDD" id="cd00130">
    <property type="entry name" value="PAS"/>
    <property type="match status" value="1"/>
</dbReference>
<dbReference type="InterPro" id="IPR035965">
    <property type="entry name" value="PAS-like_dom_sf"/>
</dbReference>
<accession>A0A0C9UHS1</accession>
<gene>
    <name evidence="2" type="ORF">M422DRAFT_270259</name>
</gene>
<keyword evidence="3" id="KW-1185">Reference proteome</keyword>
<evidence type="ECO:0000313" key="2">
    <source>
        <dbReference type="EMBL" id="KIJ28482.1"/>
    </source>
</evidence>
<dbReference type="Proteomes" id="UP000054279">
    <property type="component" value="Unassembled WGS sequence"/>
</dbReference>
<feature type="domain" description="PAS" evidence="1">
    <location>
        <begin position="44"/>
        <end position="101"/>
    </location>
</feature>
<dbReference type="AlphaFoldDB" id="A0A0C9UHS1"/>
<evidence type="ECO:0000313" key="3">
    <source>
        <dbReference type="Proteomes" id="UP000054279"/>
    </source>
</evidence>
<evidence type="ECO:0000259" key="1">
    <source>
        <dbReference type="PROSITE" id="PS50112"/>
    </source>
</evidence>
<name>A0A0C9UHS1_SPHS4</name>
<sequence>MSDPSLSDTLAVVNLSDPALKVIVRRRDAQSVQAAHCIELTLYPIFLPDPRGAKMLYLSPSLTEVLGFEPGDVLGQSSFDRMHPDEVETVKQLHYNIIREDRATAIAYLYVKNQEDVYVSSQRLSTPLPNSLGGYQQRAG</sequence>
<dbReference type="SUPFAM" id="SSF55785">
    <property type="entry name" value="PYP-like sensor domain (PAS domain)"/>
    <property type="match status" value="1"/>
</dbReference>
<dbReference type="Pfam" id="PF08447">
    <property type="entry name" value="PAS_3"/>
    <property type="match status" value="1"/>
</dbReference>
<reference evidence="2 3" key="1">
    <citation type="submission" date="2014-06" db="EMBL/GenBank/DDBJ databases">
        <title>Evolutionary Origins and Diversification of the Mycorrhizal Mutualists.</title>
        <authorList>
            <consortium name="DOE Joint Genome Institute"/>
            <consortium name="Mycorrhizal Genomics Consortium"/>
            <person name="Kohler A."/>
            <person name="Kuo A."/>
            <person name="Nagy L.G."/>
            <person name="Floudas D."/>
            <person name="Copeland A."/>
            <person name="Barry K.W."/>
            <person name="Cichocki N."/>
            <person name="Veneault-Fourrey C."/>
            <person name="LaButti K."/>
            <person name="Lindquist E.A."/>
            <person name="Lipzen A."/>
            <person name="Lundell T."/>
            <person name="Morin E."/>
            <person name="Murat C."/>
            <person name="Riley R."/>
            <person name="Ohm R."/>
            <person name="Sun H."/>
            <person name="Tunlid A."/>
            <person name="Henrissat B."/>
            <person name="Grigoriev I.V."/>
            <person name="Hibbett D.S."/>
            <person name="Martin F."/>
        </authorList>
    </citation>
    <scope>NUCLEOTIDE SEQUENCE [LARGE SCALE GENOMIC DNA]</scope>
    <source>
        <strain evidence="2 3">SS14</strain>
    </source>
</reference>
<dbReference type="InterPro" id="IPR013655">
    <property type="entry name" value="PAS_fold_3"/>
</dbReference>
<dbReference type="PROSITE" id="PS50112">
    <property type="entry name" value="PAS"/>
    <property type="match status" value="1"/>
</dbReference>
<organism evidence="2 3">
    <name type="scientific">Sphaerobolus stellatus (strain SS14)</name>
    <dbReference type="NCBI Taxonomy" id="990650"/>
    <lineage>
        <taxon>Eukaryota</taxon>
        <taxon>Fungi</taxon>
        <taxon>Dikarya</taxon>
        <taxon>Basidiomycota</taxon>
        <taxon>Agaricomycotina</taxon>
        <taxon>Agaricomycetes</taxon>
        <taxon>Phallomycetidae</taxon>
        <taxon>Geastrales</taxon>
        <taxon>Sphaerobolaceae</taxon>
        <taxon>Sphaerobolus</taxon>
    </lineage>
</organism>
<dbReference type="NCBIfam" id="TIGR00229">
    <property type="entry name" value="sensory_box"/>
    <property type="match status" value="1"/>
</dbReference>
<dbReference type="InterPro" id="IPR000014">
    <property type="entry name" value="PAS"/>
</dbReference>
<dbReference type="OrthoDB" id="411251at2759"/>